<evidence type="ECO:0000313" key="1">
    <source>
        <dbReference type="EMBL" id="KIM91151.1"/>
    </source>
</evidence>
<reference evidence="1 2" key="1">
    <citation type="submission" date="2014-04" db="EMBL/GenBank/DDBJ databases">
        <authorList>
            <consortium name="DOE Joint Genome Institute"/>
            <person name="Kuo A."/>
            <person name="Tarkka M."/>
            <person name="Buscot F."/>
            <person name="Kohler A."/>
            <person name="Nagy L.G."/>
            <person name="Floudas D."/>
            <person name="Copeland A."/>
            <person name="Barry K.W."/>
            <person name="Cichocki N."/>
            <person name="Veneault-Fourrey C."/>
            <person name="LaButti K."/>
            <person name="Lindquist E.A."/>
            <person name="Lipzen A."/>
            <person name="Lundell T."/>
            <person name="Morin E."/>
            <person name="Murat C."/>
            <person name="Sun H."/>
            <person name="Tunlid A."/>
            <person name="Henrissat B."/>
            <person name="Grigoriev I.V."/>
            <person name="Hibbett D.S."/>
            <person name="Martin F."/>
            <person name="Nordberg H.P."/>
            <person name="Cantor M.N."/>
            <person name="Hua S.X."/>
        </authorList>
    </citation>
    <scope>NUCLEOTIDE SEQUENCE [LARGE SCALE GENOMIC DNA]</scope>
    <source>
        <strain evidence="1 2">F 1598</strain>
    </source>
</reference>
<keyword evidence="2" id="KW-1185">Reference proteome</keyword>
<reference evidence="2" key="2">
    <citation type="submission" date="2015-01" db="EMBL/GenBank/DDBJ databases">
        <title>Evolutionary Origins and Diversification of the Mycorrhizal Mutualists.</title>
        <authorList>
            <consortium name="DOE Joint Genome Institute"/>
            <consortium name="Mycorrhizal Genomics Consortium"/>
            <person name="Kohler A."/>
            <person name="Kuo A."/>
            <person name="Nagy L.G."/>
            <person name="Floudas D."/>
            <person name="Copeland A."/>
            <person name="Barry K.W."/>
            <person name="Cichocki N."/>
            <person name="Veneault-Fourrey C."/>
            <person name="LaButti K."/>
            <person name="Lindquist E.A."/>
            <person name="Lipzen A."/>
            <person name="Lundell T."/>
            <person name="Morin E."/>
            <person name="Murat C."/>
            <person name="Riley R."/>
            <person name="Ohm R."/>
            <person name="Sun H."/>
            <person name="Tunlid A."/>
            <person name="Henrissat B."/>
            <person name="Grigoriev I.V."/>
            <person name="Hibbett D.S."/>
            <person name="Martin F."/>
        </authorList>
    </citation>
    <scope>NUCLEOTIDE SEQUENCE [LARGE SCALE GENOMIC DNA]</scope>
    <source>
        <strain evidence="2">F 1598</strain>
    </source>
</reference>
<dbReference type="InParanoid" id="A0A0C3GKM1"/>
<proteinExistence type="predicted"/>
<accession>A0A0C3GKM1</accession>
<evidence type="ECO:0000313" key="2">
    <source>
        <dbReference type="Proteomes" id="UP000054166"/>
    </source>
</evidence>
<organism evidence="1 2">
    <name type="scientific">Piloderma croceum (strain F 1598)</name>
    <dbReference type="NCBI Taxonomy" id="765440"/>
    <lineage>
        <taxon>Eukaryota</taxon>
        <taxon>Fungi</taxon>
        <taxon>Dikarya</taxon>
        <taxon>Basidiomycota</taxon>
        <taxon>Agaricomycotina</taxon>
        <taxon>Agaricomycetes</taxon>
        <taxon>Agaricomycetidae</taxon>
        <taxon>Atheliales</taxon>
        <taxon>Atheliaceae</taxon>
        <taxon>Piloderma</taxon>
    </lineage>
</organism>
<name>A0A0C3GKM1_PILCF</name>
<gene>
    <name evidence="1" type="ORF">PILCRDRAFT_811649</name>
</gene>
<protein>
    <submittedName>
        <fullName evidence="1">Uncharacterized protein</fullName>
    </submittedName>
</protein>
<sequence>MQGRLGRFLIYRKCVGRYDAFYVHIDVRLHVFSADSAEEIAEESKRLSQKAIMARNRA</sequence>
<dbReference type="EMBL" id="KN832972">
    <property type="protein sequence ID" value="KIM91151.1"/>
    <property type="molecule type" value="Genomic_DNA"/>
</dbReference>
<dbReference type="HOGENOM" id="CLU_2979877_0_0_1"/>
<dbReference type="Proteomes" id="UP000054166">
    <property type="component" value="Unassembled WGS sequence"/>
</dbReference>
<dbReference type="AlphaFoldDB" id="A0A0C3GKM1"/>